<comment type="caution">
    <text evidence="6">The sequence shown here is derived from an EMBL/GenBank/DDBJ whole genome shotgun (WGS) entry which is preliminary data.</text>
</comment>
<evidence type="ECO:0000256" key="1">
    <source>
        <dbReference type="ARBA" id="ARBA00004821"/>
    </source>
</evidence>
<reference evidence="6" key="1">
    <citation type="journal article" date="2014" name="Front. Microbiol.">
        <title>High frequency of phylogenetically diverse reductive dehalogenase-homologous genes in deep subseafloor sedimentary metagenomes.</title>
        <authorList>
            <person name="Kawai M."/>
            <person name="Futagami T."/>
            <person name="Toyoda A."/>
            <person name="Takaki Y."/>
            <person name="Nishi S."/>
            <person name="Hori S."/>
            <person name="Arai W."/>
            <person name="Tsubouchi T."/>
            <person name="Morono Y."/>
            <person name="Uchiyama I."/>
            <person name="Ito T."/>
            <person name="Fujiyama A."/>
            <person name="Inagaki F."/>
            <person name="Takami H."/>
        </authorList>
    </citation>
    <scope>NUCLEOTIDE SEQUENCE</scope>
    <source>
        <strain evidence="6">Expedition CK06-06</strain>
    </source>
</reference>
<dbReference type="EMBL" id="BARS01043873">
    <property type="protein sequence ID" value="GAG30123.1"/>
    <property type="molecule type" value="Genomic_DNA"/>
</dbReference>
<sequence length="250" mass="27944">ERISGSSPDRLVLVEHPHVVTIGRSGSLNDLRISEEELEHKGVELYQVDRGGMATFHSPGQLVAYPIIMLQHRDLHLYLRALLDTVAAVVRTYGLNPEFKEGRPGVWVGSGKIASIGIAVRRWVTYHGIALNVNADLEAFNWIVPCGHPNERITSMEWELGCPLDMAEVKENFTKEFRKSFRYTGDTGEDPKRAKHPAWLSRPAPSTAAIHQMAERLRQWRLATVCQSAGCPNLGECFERGTATFMILGT</sequence>
<dbReference type="AlphaFoldDB" id="X0X0C8"/>
<dbReference type="PROSITE" id="PS51733">
    <property type="entry name" value="BPL_LPL_CATALYTIC"/>
    <property type="match status" value="1"/>
</dbReference>
<dbReference type="InterPro" id="IPR004143">
    <property type="entry name" value="BPL_LPL_catalytic"/>
</dbReference>
<accession>X0X0C8</accession>
<name>X0X0C8_9ZZZZ</name>
<dbReference type="InterPro" id="IPR000544">
    <property type="entry name" value="Octanoyltransferase"/>
</dbReference>
<organism evidence="6">
    <name type="scientific">marine sediment metagenome</name>
    <dbReference type="NCBI Taxonomy" id="412755"/>
    <lineage>
        <taxon>unclassified sequences</taxon>
        <taxon>metagenomes</taxon>
        <taxon>ecological metagenomes</taxon>
    </lineage>
</organism>
<keyword evidence="4" id="KW-0012">Acyltransferase</keyword>
<dbReference type="PROSITE" id="PS01313">
    <property type="entry name" value="LIPB"/>
    <property type="match status" value="1"/>
</dbReference>
<dbReference type="NCBIfam" id="TIGR00214">
    <property type="entry name" value="lipB"/>
    <property type="match status" value="1"/>
</dbReference>
<dbReference type="EC" id="2.3.1.181" evidence="2"/>
<comment type="pathway">
    <text evidence="1">Protein modification; protein lipoylation via endogenous pathway; protein N(6)-(lipoyl)lysine from octanoyl-[acyl-carrier-protein]: step 1/2.</text>
</comment>
<dbReference type="Gene3D" id="3.30.930.10">
    <property type="entry name" value="Bira Bifunctional Protein, Domain 2"/>
    <property type="match status" value="1"/>
</dbReference>
<evidence type="ECO:0000259" key="5">
    <source>
        <dbReference type="PROSITE" id="PS51733"/>
    </source>
</evidence>
<dbReference type="PANTHER" id="PTHR10993">
    <property type="entry name" value="OCTANOYLTRANSFERASE"/>
    <property type="match status" value="1"/>
</dbReference>
<evidence type="ECO:0000256" key="4">
    <source>
        <dbReference type="ARBA" id="ARBA00023315"/>
    </source>
</evidence>
<dbReference type="Pfam" id="PF21948">
    <property type="entry name" value="LplA-B_cat"/>
    <property type="match status" value="1"/>
</dbReference>
<evidence type="ECO:0000256" key="2">
    <source>
        <dbReference type="ARBA" id="ARBA00012334"/>
    </source>
</evidence>
<dbReference type="GO" id="GO:0033819">
    <property type="term" value="F:lipoyl(octanoyl) transferase activity"/>
    <property type="evidence" value="ECO:0007669"/>
    <property type="project" value="UniProtKB-EC"/>
</dbReference>
<feature type="domain" description="BPL/LPL catalytic" evidence="5">
    <location>
        <begin position="5"/>
        <end position="185"/>
    </location>
</feature>
<dbReference type="GO" id="GO:0009249">
    <property type="term" value="P:protein lipoylation"/>
    <property type="evidence" value="ECO:0007669"/>
    <property type="project" value="InterPro"/>
</dbReference>
<gene>
    <name evidence="6" type="ORF">S01H1_66358</name>
</gene>
<feature type="non-terminal residue" evidence="6">
    <location>
        <position position="250"/>
    </location>
</feature>
<dbReference type="SUPFAM" id="SSF55681">
    <property type="entry name" value="Class II aaRS and biotin synthetases"/>
    <property type="match status" value="1"/>
</dbReference>
<dbReference type="InterPro" id="IPR045864">
    <property type="entry name" value="aa-tRNA-synth_II/BPL/LPL"/>
</dbReference>
<evidence type="ECO:0000313" key="6">
    <source>
        <dbReference type="EMBL" id="GAG30123.1"/>
    </source>
</evidence>
<dbReference type="InterPro" id="IPR020605">
    <property type="entry name" value="Octanoyltransferase_CS"/>
</dbReference>
<evidence type="ECO:0000256" key="3">
    <source>
        <dbReference type="ARBA" id="ARBA00022679"/>
    </source>
</evidence>
<feature type="non-terminal residue" evidence="6">
    <location>
        <position position="1"/>
    </location>
</feature>
<dbReference type="UniPathway" id="UPA00538">
    <property type="reaction ID" value="UER00592"/>
</dbReference>
<dbReference type="PANTHER" id="PTHR10993:SF7">
    <property type="entry name" value="LIPOYLTRANSFERASE 2, MITOCHONDRIAL-RELATED"/>
    <property type="match status" value="1"/>
</dbReference>
<keyword evidence="3" id="KW-0808">Transferase</keyword>
<proteinExistence type="predicted"/>
<dbReference type="CDD" id="cd16444">
    <property type="entry name" value="LipB"/>
    <property type="match status" value="1"/>
</dbReference>
<protein>
    <recommendedName>
        <fullName evidence="2">lipoyl(octanoyl) transferase</fullName>
        <ecNumber evidence="2">2.3.1.181</ecNumber>
    </recommendedName>
</protein>